<dbReference type="Proteomes" id="UP001500851">
    <property type="component" value="Unassembled WGS sequence"/>
</dbReference>
<protein>
    <recommendedName>
        <fullName evidence="8">Cardiolipin synthase N-terminal domain-containing protein</fullName>
    </recommendedName>
</protein>
<evidence type="ECO:0000256" key="6">
    <source>
        <dbReference type="SAM" id="MobiDB-lite"/>
    </source>
</evidence>
<feature type="transmembrane region" description="Helical" evidence="7">
    <location>
        <begin position="6"/>
        <end position="25"/>
    </location>
</feature>
<keyword evidence="5 7" id="KW-0472">Membrane</keyword>
<keyword evidence="10" id="KW-1185">Reference proteome</keyword>
<keyword evidence="2" id="KW-1003">Cell membrane</keyword>
<feature type="compositionally biased region" description="Low complexity" evidence="6">
    <location>
        <begin position="131"/>
        <end position="142"/>
    </location>
</feature>
<gene>
    <name evidence="9" type="ORF">GCM10009768_00070</name>
</gene>
<sequence length="164" mass="17906">MVRVAIIGVVVAVAFTLYALIDAAMSEPSRSRGVSKPVWVVLTVVLPVIGGILWFTIGKGQPQPARPAARPDDDPRFTATRLTHDQLDDHMRELEDRLRELDAETFPGEPPAVDVPDPTRDTEPERTGNQAPDAPEPGAGDPLHPRERLSGTDLRPDDPEPGRK</sequence>
<evidence type="ECO:0000313" key="9">
    <source>
        <dbReference type="EMBL" id="GAA1775613.1"/>
    </source>
</evidence>
<evidence type="ECO:0000256" key="4">
    <source>
        <dbReference type="ARBA" id="ARBA00022989"/>
    </source>
</evidence>
<proteinExistence type="predicted"/>
<feature type="region of interest" description="Disordered" evidence="6">
    <location>
        <begin position="60"/>
        <end position="164"/>
    </location>
</feature>
<evidence type="ECO:0000256" key="5">
    <source>
        <dbReference type="ARBA" id="ARBA00023136"/>
    </source>
</evidence>
<feature type="compositionally biased region" description="Basic and acidic residues" evidence="6">
    <location>
        <begin position="117"/>
        <end position="126"/>
    </location>
</feature>
<comment type="subcellular location">
    <subcellularLocation>
        <location evidence="1">Cell membrane</location>
        <topology evidence="1">Multi-pass membrane protein</topology>
    </subcellularLocation>
</comment>
<dbReference type="InterPro" id="IPR027379">
    <property type="entry name" value="CLS_N"/>
</dbReference>
<feature type="compositionally biased region" description="Basic and acidic residues" evidence="6">
    <location>
        <begin position="69"/>
        <end position="102"/>
    </location>
</feature>
<accession>A0ABP4XEH0</accession>
<feature type="domain" description="Cardiolipin synthase N-terminal" evidence="8">
    <location>
        <begin position="14"/>
        <end position="58"/>
    </location>
</feature>
<evidence type="ECO:0000256" key="7">
    <source>
        <dbReference type="SAM" id="Phobius"/>
    </source>
</evidence>
<feature type="compositionally biased region" description="Basic and acidic residues" evidence="6">
    <location>
        <begin position="143"/>
        <end position="164"/>
    </location>
</feature>
<dbReference type="RefSeq" id="WP_344027637.1">
    <property type="nucleotide sequence ID" value="NZ_BAAAOB010000001.1"/>
</dbReference>
<reference evidence="10" key="1">
    <citation type="journal article" date="2019" name="Int. J. Syst. Evol. Microbiol.">
        <title>The Global Catalogue of Microorganisms (GCM) 10K type strain sequencing project: providing services to taxonomists for standard genome sequencing and annotation.</title>
        <authorList>
            <consortium name="The Broad Institute Genomics Platform"/>
            <consortium name="The Broad Institute Genome Sequencing Center for Infectious Disease"/>
            <person name="Wu L."/>
            <person name="Ma J."/>
        </authorList>
    </citation>
    <scope>NUCLEOTIDE SEQUENCE [LARGE SCALE GENOMIC DNA]</scope>
    <source>
        <strain evidence="10">JCM 14736</strain>
    </source>
</reference>
<evidence type="ECO:0000256" key="1">
    <source>
        <dbReference type="ARBA" id="ARBA00004651"/>
    </source>
</evidence>
<evidence type="ECO:0000259" key="8">
    <source>
        <dbReference type="Pfam" id="PF13396"/>
    </source>
</evidence>
<evidence type="ECO:0000256" key="3">
    <source>
        <dbReference type="ARBA" id="ARBA00022692"/>
    </source>
</evidence>
<keyword evidence="4 7" id="KW-1133">Transmembrane helix</keyword>
<evidence type="ECO:0000256" key="2">
    <source>
        <dbReference type="ARBA" id="ARBA00022475"/>
    </source>
</evidence>
<comment type="caution">
    <text evidence="9">The sequence shown here is derived from an EMBL/GenBank/DDBJ whole genome shotgun (WGS) entry which is preliminary data.</text>
</comment>
<feature type="transmembrane region" description="Helical" evidence="7">
    <location>
        <begin position="37"/>
        <end position="57"/>
    </location>
</feature>
<dbReference type="Pfam" id="PF13396">
    <property type="entry name" value="PLDc_N"/>
    <property type="match status" value="1"/>
</dbReference>
<evidence type="ECO:0000313" key="10">
    <source>
        <dbReference type="Proteomes" id="UP001500851"/>
    </source>
</evidence>
<keyword evidence="3 7" id="KW-0812">Transmembrane</keyword>
<name>A0ABP4XEH0_9MICO</name>
<dbReference type="EMBL" id="BAAAOB010000001">
    <property type="protein sequence ID" value="GAA1775613.1"/>
    <property type="molecule type" value="Genomic_DNA"/>
</dbReference>
<organism evidence="9 10">
    <name type="scientific">Leucobacter iarius</name>
    <dbReference type="NCBI Taxonomy" id="333963"/>
    <lineage>
        <taxon>Bacteria</taxon>
        <taxon>Bacillati</taxon>
        <taxon>Actinomycetota</taxon>
        <taxon>Actinomycetes</taxon>
        <taxon>Micrococcales</taxon>
        <taxon>Microbacteriaceae</taxon>
        <taxon>Leucobacter</taxon>
    </lineage>
</organism>